<dbReference type="FunFam" id="3.80.10.10:FF:000383">
    <property type="entry name" value="Leucine-rich repeat receptor protein kinase EMS1"/>
    <property type="match status" value="2"/>
</dbReference>
<name>A0A438J0V5_VITVI</name>
<keyword evidence="4" id="KW-0418">Kinase</keyword>
<dbReference type="GO" id="GO:0016301">
    <property type="term" value="F:kinase activity"/>
    <property type="evidence" value="ECO:0007669"/>
    <property type="project" value="UniProtKB-KW"/>
</dbReference>
<keyword evidence="1" id="KW-0433">Leucine-rich repeat</keyword>
<evidence type="ECO:0000313" key="5">
    <source>
        <dbReference type="Proteomes" id="UP000288805"/>
    </source>
</evidence>
<proteinExistence type="predicted"/>
<dbReference type="EMBL" id="QGNW01000069">
    <property type="protein sequence ID" value="RVX02597.1"/>
    <property type="molecule type" value="Genomic_DNA"/>
</dbReference>
<accession>A0A438J0V5</accession>
<evidence type="ECO:0000313" key="4">
    <source>
        <dbReference type="EMBL" id="RVX02597.1"/>
    </source>
</evidence>
<keyword evidence="2" id="KW-0677">Repeat</keyword>
<evidence type="ECO:0000256" key="3">
    <source>
        <dbReference type="SAM" id="SignalP"/>
    </source>
</evidence>
<sequence>MARPSSSVALNLILLLSLFLDLGLCKTLKRDVKALNEIKASLGWRVVYAWVGDDPCGDGDLPPWSGVTCSTQGDYRVVTELEVYAVSIVGPFPTAVTNLLDLTRLDLHNNKLTGPIPPQIGRLKRLRILKIDLRIGTVIAMDSLLGERVACMDLILTNFQTVVNNLRWNKLQDVIPPEIGELKRLTHLYLSFNNFKGEIPKELANLPELRYLYLHENRFVGRIPPELGTLQNLRTWNSYALRMLSCSSHLYLNNNYFSGGIPAQLANLTNLEILYLSHNKMSGVVPSGLAHIPRLTSLFLDHNQFSGRIPDAFYKHPFLKEMYIEGNAFRPGVKPIGVHKVLEVSDTDFLF</sequence>
<evidence type="ECO:0000256" key="1">
    <source>
        <dbReference type="ARBA" id="ARBA00022614"/>
    </source>
</evidence>
<dbReference type="SUPFAM" id="SSF52058">
    <property type="entry name" value="L domain-like"/>
    <property type="match status" value="1"/>
</dbReference>
<gene>
    <name evidence="4" type="primary">GSO1_40</name>
    <name evidence="4" type="ORF">CK203_016478</name>
</gene>
<dbReference type="PANTHER" id="PTHR48064:SF6">
    <property type="entry name" value="RECEPTOR-LIKE PROTEIN KINASE 2"/>
    <property type="match status" value="1"/>
</dbReference>
<feature type="chain" id="PRO_5019575130" evidence="3">
    <location>
        <begin position="26"/>
        <end position="351"/>
    </location>
</feature>
<protein>
    <submittedName>
        <fullName evidence="4">LRR receptor-like serine/threonine-protein kinase GSO1</fullName>
    </submittedName>
</protein>
<evidence type="ECO:0000256" key="2">
    <source>
        <dbReference type="ARBA" id="ARBA00022737"/>
    </source>
</evidence>
<dbReference type="InterPro" id="IPR001611">
    <property type="entry name" value="Leu-rich_rpt"/>
</dbReference>
<keyword evidence="4" id="KW-0675">Receptor</keyword>
<dbReference type="InterPro" id="IPR003591">
    <property type="entry name" value="Leu-rich_rpt_typical-subtyp"/>
</dbReference>
<feature type="signal peptide" evidence="3">
    <location>
        <begin position="1"/>
        <end position="25"/>
    </location>
</feature>
<dbReference type="InterPro" id="IPR053038">
    <property type="entry name" value="RLP_Defense"/>
</dbReference>
<comment type="caution">
    <text evidence="4">The sequence shown here is derived from an EMBL/GenBank/DDBJ whole genome shotgun (WGS) entry which is preliminary data.</text>
</comment>
<organism evidence="4 5">
    <name type="scientific">Vitis vinifera</name>
    <name type="common">Grape</name>
    <dbReference type="NCBI Taxonomy" id="29760"/>
    <lineage>
        <taxon>Eukaryota</taxon>
        <taxon>Viridiplantae</taxon>
        <taxon>Streptophyta</taxon>
        <taxon>Embryophyta</taxon>
        <taxon>Tracheophyta</taxon>
        <taxon>Spermatophyta</taxon>
        <taxon>Magnoliopsida</taxon>
        <taxon>eudicotyledons</taxon>
        <taxon>Gunneridae</taxon>
        <taxon>Pentapetalae</taxon>
        <taxon>rosids</taxon>
        <taxon>Vitales</taxon>
        <taxon>Vitaceae</taxon>
        <taxon>Viteae</taxon>
        <taxon>Vitis</taxon>
    </lineage>
</organism>
<dbReference type="Proteomes" id="UP000288805">
    <property type="component" value="Unassembled WGS sequence"/>
</dbReference>
<dbReference type="Pfam" id="PF13855">
    <property type="entry name" value="LRR_8"/>
    <property type="match status" value="2"/>
</dbReference>
<keyword evidence="4" id="KW-0808">Transferase</keyword>
<dbReference type="PRINTS" id="PR00019">
    <property type="entry name" value="LEURICHRPT"/>
</dbReference>
<dbReference type="SMART" id="SM00369">
    <property type="entry name" value="LRR_TYP"/>
    <property type="match status" value="5"/>
</dbReference>
<reference evidence="4 5" key="1">
    <citation type="journal article" date="2018" name="PLoS Genet.">
        <title>Population sequencing reveals clonal diversity and ancestral inbreeding in the grapevine cultivar Chardonnay.</title>
        <authorList>
            <person name="Roach M.J."/>
            <person name="Johnson D.L."/>
            <person name="Bohlmann J."/>
            <person name="van Vuuren H.J."/>
            <person name="Jones S.J."/>
            <person name="Pretorius I.S."/>
            <person name="Schmidt S.A."/>
            <person name="Borneman A.R."/>
        </authorList>
    </citation>
    <scope>NUCLEOTIDE SEQUENCE [LARGE SCALE GENOMIC DNA]</scope>
    <source>
        <strain evidence="5">cv. Chardonnay</strain>
        <tissue evidence="4">Leaf</tissue>
    </source>
</reference>
<dbReference type="Pfam" id="PF00560">
    <property type="entry name" value="LRR_1"/>
    <property type="match status" value="1"/>
</dbReference>
<keyword evidence="3" id="KW-0732">Signal</keyword>
<dbReference type="InterPro" id="IPR032675">
    <property type="entry name" value="LRR_dom_sf"/>
</dbReference>
<dbReference type="Gene3D" id="3.80.10.10">
    <property type="entry name" value="Ribonuclease Inhibitor"/>
    <property type="match status" value="3"/>
</dbReference>
<dbReference type="PANTHER" id="PTHR48064">
    <property type="entry name" value="OS01G0750400 PROTEIN"/>
    <property type="match status" value="1"/>
</dbReference>
<dbReference type="AlphaFoldDB" id="A0A438J0V5"/>